<dbReference type="GO" id="GO:0016787">
    <property type="term" value="F:hydrolase activity"/>
    <property type="evidence" value="ECO:0007669"/>
    <property type="project" value="UniProtKB-KW"/>
</dbReference>
<evidence type="ECO:0000313" key="2">
    <source>
        <dbReference type="EMBL" id="MFC5367765.1"/>
    </source>
</evidence>
<dbReference type="InterPro" id="IPR007325">
    <property type="entry name" value="KFase/CYL"/>
</dbReference>
<evidence type="ECO:0000313" key="3">
    <source>
        <dbReference type="Proteomes" id="UP001596201"/>
    </source>
</evidence>
<protein>
    <submittedName>
        <fullName evidence="2">Cyclase family protein</fullName>
        <ecNumber evidence="2">3.5.-.-</ecNumber>
    </submittedName>
</protein>
<feature type="region of interest" description="Disordered" evidence="1">
    <location>
        <begin position="1"/>
        <end position="20"/>
    </location>
</feature>
<dbReference type="Gene3D" id="3.50.30.50">
    <property type="entry name" value="Putative cyclase"/>
    <property type="match status" value="1"/>
</dbReference>
<dbReference type="SUPFAM" id="SSF102198">
    <property type="entry name" value="Putative cyclase"/>
    <property type="match status" value="1"/>
</dbReference>
<sequence>MQDLSHPIRTGMPTYPGDPAVSLTPHATHESDGYRVTSLSLGSHTGTHVDAPAHVDPGGKTLADYPVERFRFDARLADCRGVGAGEAVEVADLRSAGLETDVADRDLLVVRTGWADHWDTDAYLDHPYLAPGAAAWCAERVLAVALDTPSPDPFGDAALPAHHALLGADCLVIENVTNLSGLPARFAVRALPVLGVDGSPVRVVAEW</sequence>
<keyword evidence="3" id="KW-1185">Reference proteome</keyword>
<gene>
    <name evidence="2" type="ORF">ACFPJ5_12555</name>
</gene>
<proteinExistence type="predicted"/>
<name>A0ABD5RD46_9EURY</name>
<dbReference type="InterPro" id="IPR037175">
    <property type="entry name" value="KFase_sf"/>
</dbReference>
<dbReference type="Proteomes" id="UP001596201">
    <property type="component" value="Unassembled WGS sequence"/>
</dbReference>
<comment type="caution">
    <text evidence="2">The sequence shown here is derived from an EMBL/GenBank/DDBJ whole genome shotgun (WGS) entry which is preliminary data.</text>
</comment>
<accession>A0ABD5RD46</accession>
<evidence type="ECO:0000256" key="1">
    <source>
        <dbReference type="SAM" id="MobiDB-lite"/>
    </source>
</evidence>
<dbReference type="EMBL" id="JBHSKX010000002">
    <property type="protein sequence ID" value="MFC5367765.1"/>
    <property type="molecule type" value="Genomic_DNA"/>
</dbReference>
<reference evidence="2 3" key="1">
    <citation type="journal article" date="2019" name="Int. J. Syst. Evol. Microbiol.">
        <title>The Global Catalogue of Microorganisms (GCM) 10K type strain sequencing project: providing services to taxonomists for standard genome sequencing and annotation.</title>
        <authorList>
            <consortium name="The Broad Institute Genomics Platform"/>
            <consortium name="The Broad Institute Genome Sequencing Center for Infectious Disease"/>
            <person name="Wu L."/>
            <person name="Ma J."/>
        </authorList>
    </citation>
    <scope>NUCLEOTIDE SEQUENCE [LARGE SCALE GENOMIC DNA]</scope>
    <source>
        <strain evidence="2 3">CGMCC 1.12237</strain>
    </source>
</reference>
<dbReference type="RefSeq" id="WP_227230011.1">
    <property type="nucleotide sequence ID" value="NZ_JAJCVJ010000002.1"/>
</dbReference>
<organism evidence="2 3">
    <name type="scientific">Salinirubrum litoreum</name>
    <dbReference type="NCBI Taxonomy" id="1126234"/>
    <lineage>
        <taxon>Archaea</taxon>
        <taxon>Methanobacteriati</taxon>
        <taxon>Methanobacteriota</taxon>
        <taxon>Stenosarchaea group</taxon>
        <taxon>Halobacteria</taxon>
        <taxon>Halobacteriales</taxon>
        <taxon>Haloferacaceae</taxon>
        <taxon>Salinirubrum</taxon>
    </lineage>
</organism>
<dbReference type="PANTHER" id="PTHR31118">
    <property type="entry name" value="CYCLASE-LIKE PROTEIN 2"/>
    <property type="match status" value="1"/>
</dbReference>
<dbReference type="AlphaFoldDB" id="A0ABD5RD46"/>
<dbReference type="PANTHER" id="PTHR31118:SF32">
    <property type="entry name" value="KYNURENINE FORMAMIDASE"/>
    <property type="match status" value="1"/>
</dbReference>
<dbReference type="Pfam" id="PF04199">
    <property type="entry name" value="Cyclase"/>
    <property type="match status" value="1"/>
</dbReference>
<dbReference type="EC" id="3.5.-.-" evidence="2"/>
<keyword evidence="2" id="KW-0378">Hydrolase</keyword>